<organism evidence="2 3">
    <name type="scientific">Actinomadura verrucosospora</name>
    <dbReference type="NCBI Taxonomy" id="46165"/>
    <lineage>
        <taxon>Bacteria</taxon>
        <taxon>Bacillati</taxon>
        <taxon>Actinomycetota</taxon>
        <taxon>Actinomycetes</taxon>
        <taxon>Streptosporangiales</taxon>
        <taxon>Thermomonosporaceae</taxon>
        <taxon>Actinomadura</taxon>
    </lineage>
</organism>
<feature type="transmembrane region" description="Helical" evidence="1">
    <location>
        <begin position="54"/>
        <end position="75"/>
    </location>
</feature>
<dbReference type="EMBL" id="CP053892">
    <property type="protein sequence ID" value="QKG22473.1"/>
    <property type="molecule type" value="Genomic_DNA"/>
</dbReference>
<sequence length="322" mass="33825">MNDLEEVRRIMGPADPCPPGTFDGAAHDPAGRAAYERITATATRRTGPSRRTTFRLVAAGGVAGALIAGAVVATGGGNGHRPAPSAAPTTETERVLNVAATSALKQPFTAPRPGQWVYTETVYRRSGVPGKGAAIKPGSPLKRTVDRTWIRADGRRMAMDDHGRLVTSATGGGIPPIDYATVAKLPTDPDAMLAWAGEQRMPGDRNEGAFQLLGSLLLNNGALPPAQTAAAYRAMAKIPGVTVDRTAEDGAGHKAVSVSFPIEGWAKDEIFLDPSTYAYRGHRTTVVQNHTMEDGGRYLKGAVESSSVRLAAGVVDRPGQRP</sequence>
<name>A0A7D3VTM1_ACTVE</name>
<reference evidence="2 3" key="1">
    <citation type="submission" date="2020-05" db="EMBL/GenBank/DDBJ databases">
        <title>Actinomadura verrucosospora NRRL-B18236 (PFL_A860) Genome sequencing and assembly.</title>
        <authorList>
            <person name="Samborskyy M."/>
        </authorList>
    </citation>
    <scope>NUCLEOTIDE SEQUENCE [LARGE SCALE GENOMIC DNA]</scope>
    <source>
        <strain evidence="2 3">NRRL:B18236</strain>
    </source>
</reference>
<protein>
    <recommendedName>
        <fullName evidence="4">CU044_5270 family protein</fullName>
    </recommendedName>
</protein>
<keyword evidence="1" id="KW-1133">Transmembrane helix</keyword>
<keyword evidence="1" id="KW-0472">Membrane</keyword>
<dbReference type="InterPro" id="IPR047789">
    <property type="entry name" value="CU044_5270-like"/>
</dbReference>
<dbReference type="Proteomes" id="UP000501240">
    <property type="component" value="Chromosome"/>
</dbReference>
<accession>A0A7D3VTM1</accession>
<keyword evidence="3" id="KW-1185">Reference proteome</keyword>
<keyword evidence="1" id="KW-0812">Transmembrane</keyword>
<evidence type="ECO:0008006" key="4">
    <source>
        <dbReference type="Google" id="ProtNLM"/>
    </source>
</evidence>
<dbReference type="RefSeq" id="WP_173096589.1">
    <property type="nucleotide sequence ID" value="NZ_CP053892.1"/>
</dbReference>
<evidence type="ECO:0000313" key="3">
    <source>
        <dbReference type="Proteomes" id="UP000501240"/>
    </source>
</evidence>
<evidence type="ECO:0000313" key="2">
    <source>
        <dbReference type="EMBL" id="QKG22473.1"/>
    </source>
</evidence>
<proteinExistence type="predicted"/>
<evidence type="ECO:0000256" key="1">
    <source>
        <dbReference type="SAM" id="Phobius"/>
    </source>
</evidence>
<dbReference type="NCBIfam" id="NF038083">
    <property type="entry name" value="CU044_5270_fam"/>
    <property type="match status" value="1"/>
</dbReference>
<gene>
    <name evidence="2" type="ORF">ACTIVE_4113</name>
</gene>
<dbReference type="AlphaFoldDB" id="A0A7D3VTM1"/>